<keyword evidence="5" id="KW-0472">Membrane</keyword>
<feature type="domain" description="CusB-like beta-barrel" evidence="8">
    <location>
        <begin position="199"/>
        <end position="239"/>
    </location>
</feature>
<organism evidence="9 10">
    <name type="scientific">Acinetobacter stercoris</name>
    <dbReference type="NCBI Taxonomy" id="2126983"/>
    <lineage>
        <taxon>Bacteria</taxon>
        <taxon>Pseudomonadati</taxon>
        <taxon>Pseudomonadota</taxon>
        <taxon>Gammaproteobacteria</taxon>
        <taxon>Moraxellales</taxon>
        <taxon>Moraxellaceae</taxon>
        <taxon>Acinetobacter</taxon>
    </lineage>
</organism>
<feature type="domain" description="Multidrug resistance protein MdtA-like alpha-helical hairpin" evidence="6">
    <location>
        <begin position="66"/>
        <end position="132"/>
    </location>
</feature>
<evidence type="ECO:0000313" key="9">
    <source>
        <dbReference type="EMBL" id="SPL72487.1"/>
    </source>
</evidence>
<name>A0A2U3N468_9GAMM</name>
<dbReference type="EMBL" id="OOGT01000315">
    <property type="protein sequence ID" value="SPL72487.1"/>
    <property type="molecule type" value="Genomic_DNA"/>
</dbReference>
<dbReference type="InParanoid" id="A0A2U3N468"/>
<dbReference type="Pfam" id="PF25876">
    <property type="entry name" value="HH_MFP_RND"/>
    <property type="match status" value="1"/>
</dbReference>
<sequence>MPKISGEVLELKIKENQFVKKGQILAIVDHQDYQAKYDQALSLMQLKQAALIVQDENEKSAHFSIQEAESNLYAAQAELDRLGADYKRYKQLLMDGVITRQRFETIKSQYVSAQAQLYKSQAIINTAKSQLASIQASRIQLLADIDNAKAAVNLYQVDVLAAQIKAPVSGTVGNLSIRKGSRVNPQSRLLAIIPEHSLYIEANFKETQIEKMHKGQKVNFTLDAYPGIRFTGKIESFSPASGSIFSMMPSDNATGNFNKVVQRIPVRISIDPHPHIALVKPGLSVIAKVDLKT</sequence>
<comment type="subcellular location">
    <subcellularLocation>
        <location evidence="1">Membrane</location>
        <topology evidence="1">Single-pass membrane protein</topology>
    </subcellularLocation>
</comment>
<dbReference type="PANTHER" id="PTHR30386:SF26">
    <property type="entry name" value="TRANSPORT PROTEIN COMB"/>
    <property type="match status" value="1"/>
</dbReference>
<dbReference type="SUPFAM" id="SSF111369">
    <property type="entry name" value="HlyD-like secretion proteins"/>
    <property type="match status" value="3"/>
</dbReference>
<evidence type="ECO:0000313" key="10">
    <source>
        <dbReference type="Proteomes" id="UP000245974"/>
    </source>
</evidence>
<dbReference type="Gene3D" id="2.40.50.100">
    <property type="match status" value="1"/>
</dbReference>
<dbReference type="AlphaFoldDB" id="A0A2U3N468"/>
<gene>
    <name evidence="9" type="primary">emrA_2</name>
    <name evidence="9" type="ORF">KPC_3665</name>
</gene>
<evidence type="ECO:0000256" key="3">
    <source>
        <dbReference type="ARBA" id="ARBA00022692"/>
    </source>
</evidence>
<keyword evidence="3" id="KW-0812">Transmembrane</keyword>
<dbReference type="GO" id="GO:0055085">
    <property type="term" value="P:transmembrane transport"/>
    <property type="evidence" value="ECO:0007669"/>
    <property type="project" value="InterPro"/>
</dbReference>
<dbReference type="Proteomes" id="UP000245974">
    <property type="component" value="Unassembled WGS sequence"/>
</dbReference>
<evidence type="ECO:0000256" key="4">
    <source>
        <dbReference type="ARBA" id="ARBA00022989"/>
    </source>
</evidence>
<evidence type="ECO:0000259" key="6">
    <source>
        <dbReference type="Pfam" id="PF25876"/>
    </source>
</evidence>
<feature type="domain" description="Multidrug resistance protein MdtA-like barrel-sandwich hybrid" evidence="7">
    <location>
        <begin position="2"/>
        <end position="184"/>
    </location>
</feature>
<dbReference type="Pfam" id="PF25917">
    <property type="entry name" value="BSH_RND"/>
    <property type="match status" value="1"/>
</dbReference>
<dbReference type="InterPro" id="IPR058625">
    <property type="entry name" value="MdtA-like_BSH"/>
</dbReference>
<evidence type="ECO:0000259" key="7">
    <source>
        <dbReference type="Pfam" id="PF25917"/>
    </source>
</evidence>
<dbReference type="Gene3D" id="2.40.30.170">
    <property type="match status" value="1"/>
</dbReference>
<dbReference type="InterPro" id="IPR058792">
    <property type="entry name" value="Beta-barrel_RND_2"/>
</dbReference>
<dbReference type="PANTHER" id="PTHR30386">
    <property type="entry name" value="MEMBRANE FUSION SUBUNIT OF EMRAB-TOLC MULTIDRUG EFFLUX PUMP"/>
    <property type="match status" value="1"/>
</dbReference>
<evidence type="ECO:0000259" key="8">
    <source>
        <dbReference type="Pfam" id="PF25954"/>
    </source>
</evidence>
<comment type="similarity">
    <text evidence="2">Belongs to the membrane fusion protein (MFP) (TC 8.A.1) family.</text>
</comment>
<dbReference type="InterPro" id="IPR058624">
    <property type="entry name" value="MdtA-like_HH"/>
</dbReference>
<evidence type="ECO:0000256" key="2">
    <source>
        <dbReference type="ARBA" id="ARBA00009477"/>
    </source>
</evidence>
<dbReference type="Pfam" id="PF25954">
    <property type="entry name" value="Beta-barrel_RND_2"/>
    <property type="match status" value="1"/>
</dbReference>
<dbReference type="Gene3D" id="1.10.287.470">
    <property type="entry name" value="Helix hairpin bin"/>
    <property type="match status" value="1"/>
</dbReference>
<reference evidence="10" key="1">
    <citation type="submission" date="2018-03" db="EMBL/GenBank/DDBJ databases">
        <authorList>
            <person name="Blom J."/>
        </authorList>
    </citation>
    <scope>NUCLEOTIDE SEQUENCE [LARGE SCALE GENOMIC DNA]</scope>
    <source>
        <strain evidence="10">KPC-SM-21</strain>
    </source>
</reference>
<dbReference type="InterPro" id="IPR050739">
    <property type="entry name" value="MFP"/>
</dbReference>
<accession>A0A2U3N468</accession>
<evidence type="ECO:0000256" key="1">
    <source>
        <dbReference type="ARBA" id="ARBA00004167"/>
    </source>
</evidence>
<evidence type="ECO:0000256" key="5">
    <source>
        <dbReference type="ARBA" id="ARBA00023136"/>
    </source>
</evidence>
<dbReference type="GO" id="GO:0016020">
    <property type="term" value="C:membrane"/>
    <property type="evidence" value="ECO:0007669"/>
    <property type="project" value="UniProtKB-SubCell"/>
</dbReference>
<proteinExistence type="inferred from homology"/>
<protein>
    <submittedName>
        <fullName evidence="9">Multidrug export protein EmrA</fullName>
    </submittedName>
</protein>
<keyword evidence="10" id="KW-1185">Reference proteome</keyword>
<keyword evidence="4" id="KW-1133">Transmembrane helix</keyword>